<dbReference type="Gene3D" id="3.40.50.720">
    <property type="entry name" value="NAD(P)-binding Rossmann-like Domain"/>
    <property type="match status" value="1"/>
</dbReference>
<proteinExistence type="inferred from homology"/>
<evidence type="ECO:0000256" key="2">
    <source>
        <dbReference type="ARBA" id="ARBA00023002"/>
    </source>
</evidence>
<comment type="caution">
    <text evidence="3">The sequence shown here is derived from an EMBL/GenBank/DDBJ whole genome shotgun (WGS) entry which is preliminary data.</text>
</comment>
<dbReference type="InterPro" id="IPR036291">
    <property type="entry name" value="NAD(P)-bd_dom_sf"/>
</dbReference>
<dbReference type="PANTHER" id="PTHR43180">
    <property type="entry name" value="3-OXOACYL-(ACYL-CARRIER-PROTEIN) REDUCTASE (AFU_ORTHOLOGUE AFUA_6G11210)"/>
    <property type="match status" value="1"/>
</dbReference>
<dbReference type="PANTHER" id="PTHR43180:SF10">
    <property type="entry name" value="NAD(P)-BINDING PROTEIN"/>
    <property type="match status" value="1"/>
</dbReference>
<accession>A0AAN7W1M9</accession>
<dbReference type="SUPFAM" id="SSF51735">
    <property type="entry name" value="NAD(P)-binding Rossmann-fold domains"/>
    <property type="match status" value="1"/>
</dbReference>
<dbReference type="Proteomes" id="UP001310594">
    <property type="component" value="Unassembled WGS sequence"/>
</dbReference>
<gene>
    <name evidence="3" type="ORF">LTR97_009769</name>
</gene>
<organism evidence="3 4">
    <name type="scientific">Elasticomyces elasticus</name>
    <dbReference type="NCBI Taxonomy" id="574655"/>
    <lineage>
        <taxon>Eukaryota</taxon>
        <taxon>Fungi</taxon>
        <taxon>Dikarya</taxon>
        <taxon>Ascomycota</taxon>
        <taxon>Pezizomycotina</taxon>
        <taxon>Dothideomycetes</taxon>
        <taxon>Dothideomycetidae</taxon>
        <taxon>Mycosphaerellales</taxon>
        <taxon>Teratosphaeriaceae</taxon>
        <taxon>Elasticomyces</taxon>
    </lineage>
</organism>
<sequence>MIEINIAHEDIKSLKDKVVVLTGGSSGIGLATTKLLLSVGASVVSGDINSPPVEHERLSFVKTNVTEWSDLVALFDLAQERHGRIDHAFANAGVSGRMDYMEDRMDDNGKLVEPNHEVLDVNLKAVINTTYLALHHLRKQEHAGGSIVLTASASSYQRFRVADYTAAKHGVLGFMRGIVPNLTRLGLPIRINSLAPGWTETGMVPKGVVEAAGAATQSPDVVAKSAALLMASNSYQGTLIYSDRGKYWEIEETMLKHVADITGSGEGEDVVMDKIMKLAAEHGSGTGSLPGSSN</sequence>
<reference evidence="3" key="1">
    <citation type="submission" date="2023-08" db="EMBL/GenBank/DDBJ databases">
        <title>Black Yeasts Isolated from many extreme environments.</title>
        <authorList>
            <person name="Coleine C."/>
            <person name="Stajich J.E."/>
            <person name="Selbmann L."/>
        </authorList>
    </citation>
    <scope>NUCLEOTIDE SEQUENCE</scope>
    <source>
        <strain evidence="3">CCFEE 5810</strain>
    </source>
</reference>
<comment type="similarity">
    <text evidence="1">Belongs to the short-chain dehydrogenases/reductases (SDR) family.</text>
</comment>
<dbReference type="EMBL" id="JAVRQU010000016">
    <property type="protein sequence ID" value="KAK5694148.1"/>
    <property type="molecule type" value="Genomic_DNA"/>
</dbReference>
<dbReference type="GO" id="GO:0016491">
    <property type="term" value="F:oxidoreductase activity"/>
    <property type="evidence" value="ECO:0007669"/>
    <property type="project" value="UniProtKB-KW"/>
</dbReference>
<evidence type="ECO:0000256" key="1">
    <source>
        <dbReference type="ARBA" id="ARBA00006484"/>
    </source>
</evidence>
<name>A0AAN7W1M9_9PEZI</name>
<dbReference type="InterPro" id="IPR002347">
    <property type="entry name" value="SDR_fam"/>
</dbReference>
<evidence type="ECO:0000313" key="3">
    <source>
        <dbReference type="EMBL" id="KAK5694148.1"/>
    </source>
</evidence>
<keyword evidence="2" id="KW-0560">Oxidoreductase</keyword>
<dbReference type="PRINTS" id="PR00081">
    <property type="entry name" value="GDHRDH"/>
</dbReference>
<protein>
    <submittedName>
        <fullName evidence="3">Uncharacterized protein</fullName>
    </submittedName>
</protein>
<evidence type="ECO:0000313" key="4">
    <source>
        <dbReference type="Proteomes" id="UP001310594"/>
    </source>
</evidence>
<dbReference type="AlphaFoldDB" id="A0AAN7W1M9"/>
<dbReference type="Pfam" id="PF00106">
    <property type="entry name" value="adh_short"/>
    <property type="match status" value="1"/>
</dbReference>